<proteinExistence type="predicted"/>
<accession>C0QDD8</accession>
<dbReference type="RefSeq" id="WP_015903973.1">
    <property type="nucleotide sequence ID" value="NC_012108.1"/>
</dbReference>
<dbReference type="eggNOG" id="COG5126">
    <property type="taxonomic scope" value="Bacteria"/>
</dbReference>
<name>C0QDD8_DESAH</name>
<evidence type="ECO:0000256" key="1">
    <source>
        <dbReference type="SAM" id="MobiDB-lite"/>
    </source>
</evidence>
<protein>
    <recommendedName>
        <fullName evidence="2">EF-hand domain-containing protein</fullName>
    </recommendedName>
</protein>
<feature type="compositionally biased region" description="Polar residues" evidence="1">
    <location>
        <begin position="1"/>
        <end position="24"/>
    </location>
</feature>
<dbReference type="SMART" id="SM00054">
    <property type="entry name" value="EFh"/>
    <property type="match status" value="2"/>
</dbReference>
<feature type="domain" description="EF-hand" evidence="2">
    <location>
        <begin position="51"/>
        <end position="86"/>
    </location>
</feature>
<sequence length="211" mass="21970">MNIQGIGQSFSAYQSTSTRSSQEASGGFELPSADSIMGSDDDNGDGVLSLEETPMDENMFSDVDSDSDGLLSSQELEDMLSNGPPPMMGGGMGGMMAGGMGGAESGIQSILDAEDTDEDGSISEAESSLSSEIFSTLDTNQDGVISQDEMEAAQADSQENMNSMQGMPSTQTSGQSQAVNAYRQVMESLMTNLSDTGYADANLSSFIQTMA</sequence>
<dbReference type="EMBL" id="CP001087">
    <property type="protein sequence ID" value="ACN15202.1"/>
    <property type="molecule type" value="Genomic_DNA"/>
</dbReference>
<keyword evidence="4" id="KW-1185">Reference proteome</keyword>
<dbReference type="GO" id="GO:0005509">
    <property type="term" value="F:calcium ion binding"/>
    <property type="evidence" value="ECO:0007669"/>
    <property type="project" value="InterPro"/>
</dbReference>
<feature type="domain" description="EF-hand" evidence="2">
    <location>
        <begin position="125"/>
        <end position="160"/>
    </location>
</feature>
<evidence type="ECO:0000313" key="4">
    <source>
        <dbReference type="Proteomes" id="UP000000442"/>
    </source>
</evidence>
<evidence type="ECO:0000313" key="3">
    <source>
        <dbReference type="EMBL" id="ACN15202.1"/>
    </source>
</evidence>
<dbReference type="OrthoDB" id="5457030at2"/>
<dbReference type="PROSITE" id="PS00018">
    <property type="entry name" value="EF_HAND_1"/>
    <property type="match status" value="2"/>
</dbReference>
<dbReference type="AlphaFoldDB" id="C0QDD8"/>
<dbReference type="InterPro" id="IPR018247">
    <property type="entry name" value="EF_Hand_1_Ca_BS"/>
</dbReference>
<evidence type="ECO:0000259" key="2">
    <source>
        <dbReference type="PROSITE" id="PS50222"/>
    </source>
</evidence>
<organism evidence="3 4">
    <name type="scientific">Desulforapulum autotrophicum (strain ATCC 43914 / DSM 3382 / VKM B-1955 / HRM2)</name>
    <name type="common">Desulfobacterium autotrophicum</name>
    <dbReference type="NCBI Taxonomy" id="177437"/>
    <lineage>
        <taxon>Bacteria</taxon>
        <taxon>Pseudomonadati</taxon>
        <taxon>Thermodesulfobacteriota</taxon>
        <taxon>Desulfobacteria</taxon>
        <taxon>Desulfobacterales</taxon>
        <taxon>Desulfobacteraceae</taxon>
        <taxon>Desulforapulum</taxon>
    </lineage>
</organism>
<reference evidence="3 4" key="1">
    <citation type="journal article" date="2009" name="Environ. Microbiol.">
        <title>Genome sequence of Desulfobacterium autotrophicum HRM2, a marine sulfate reducer oxidizing organic carbon completely to carbon dioxide.</title>
        <authorList>
            <person name="Strittmatter A.W."/>
            <person name="Liesegang H."/>
            <person name="Rabus R."/>
            <person name="Decker I."/>
            <person name="Amann J."/>
            <person name="Andres S."/>
            <person name="Henne A."/>
            <person name="Fricke W.F."/>
            <person name="Martinez-Arias R."/>
            <person name="Bartels D."/>
            <person name="Goesmann A."/>
            <person name="Krause L."/>
            <person name="Puehler A."/>
            <person name="Klenk H.P."/>
            <person name="Richter M."/>
            <person name="Schuler M."/>
            <person name="Gloeckner F.O."/>
            <person name="Meyerdierks A."/>
            <person name="Gottschalk G."/>
            <person name="Amann R."/>
        </authorList>
    </citation>
    <scope>NUCLEOTIDE SEQUENCE [LARGE SCALE GENOMIC DNA]</scope>
    <source>
        <strain evidence="4">ATCC 43914 / DSM 3382 / HRM2</strain>
    </source>
</reference>
<dbReference type="HOGENOM" id="CLU_1303261_0_0_7"/>
<dbReference type="InterPro" id="IPR002048">
    <property type="entry name" value="EF_hand_dom"/>
</dbReference>
<feature type="region of interest" description="Disordered" evidence="1">
    <location>
        <begin position="1"/>
        <end position="69"/>
    </location>
</feature>
<dbReference type="Pfam" id="PF13202">
    <property type="entry name" value="EF-hand_5"/>
    <property type="match status" value="2"/>
</dbReference>
<dbReference type="KEGG" id="dat:HRM2_21040"/>
<dbReference type="SUPFAM" id="SSF47473">
    <property type="entry name" value="EF-hand"/>
    <property type="match status" value="1"/>
</dbReference>
<dbReference type="Proteomes" id="UP000000442">
    <property type="component" value="Chromosome"/>
</dbReference>
<gene>
    <name evidence="3" type="ordered locus">HRM2_21040</name>
</gene>
<dbReference type="PROSITE" id="PS50222">
    <property type="entry name" value="EF_HAND_2"/>
    <property type="match status" value="2"/>
</dbReference>
<dbReference type="Gene3D" id="1.10.238.10">
    <property type="entry name" value="EF-hand"/>
    <property type="match status" value="2"/>
</dbReference>
<dbReference type="InterPro" id="IPR011992">
    <property type="entry name" value="EF-hand-dom_pair"/>
</dbReference>